<dbReference type="GO" id="GO:0016787">
    <property type="term" value="F:hydrolase activity"/>
    <property type="evidence" value="ECO:0007669"/>
    <property type="project" value="UniProtKB-KW"/>
</dbReference>
<dbReference type="SUPFAM" id="SSF48334">
    <property type="entry name" value="DNA repair protein MutS, domain III"/>
    <property type="match status" value="1"/>
</dbReference>
<dbReference type="SUPFAM" id="SSF52540">
    <property type="entry name" value="P-loop containing nucleoside triphosphate hydrolases"/>
    <property type="match status" value="1"/>
</dbReference>
<dbReference type="CDD" id="cd05401">
    <property type="entry name" value="NT_GlnE_GlnD_like"/>
    <property type="match status" value="1"/>
</dbReference>
<dbReference type="PROSITE" id="PS51831">
    <property type="entry name" value="HD"/>
    <property type="match status" value="1"/>
</dbReference>
<dbReference type="Pfam" id="PF08335">
    <property type="entry name" value="GlnD_UR_UTase"/>
    <property type="match status" value="1"/>
</dbReference>
<dbReference type="InterPro" id="IPR005748">
    <property type="entry name" value="DNA_mismatch_repair_MutS"/>
</dbReference>
<dbReference type="SUPFAM" id="SSF55021">
    <property type="entry name" value="ACT-like"/>
    <property type="match status" value="2"/>
</dbReference>
<evidence type="ECO:0000256" key="8">
    <source>
        <dbReference type="ARBA" id="ARBA00022842"/>
    </source>
</evidence>
<dbReference type="InterPro" id="IPR027417">
    <property type="entry name" value="P-loop_NTPase"/>
</dbReference>
<sequence length="1812" mass="199167">MMAQFLEIKSANPGLLLFYRMGDFYELFFEDAEIASRALGITLTKRGKHLGQDIPMCGVPVHAADDYLQKLIGLGHRVAVCEQLEDPAEAKKRGSKSVVRRDVTRLVTPATITEDKLLEPGENAYLLALARIRASDQMAYAFIDISTGEFRLGETAPARLLPDLTRIAPREIIVPEALFHDPELRPVFDQFGRAVSAHPAALFDSATAGDRLARYFGVATLDGFGDFSRAELAAASGALAYVEKTQVSERPALQRPQRETGSPTLFIDPATRTNLELERTLSGQRDGSLLKAIDRTVTGAGARLLAARLRAPLTDAAAIAERLDSVSQFMADDGLGATLRAHLKALPDMARALSRLSLNRGGPRDLAAIRGGLAVAASVHQVLSGADLGAELHEARAMLDAAPAEVADALEKALDDDMPLLARDGGFVRTGHHDELDEMRALRDQSRRVIASLQADYAAETGVKSLKIKHNNVLGYFIEVTALNASALNASDDAKARFIHRQTMANAMRFTTTELADLESRIANAAGRALEIELAVFEQLRALSVAHADAIRDAAHALAVIDVSVALADLAASEGYCRPVVDDSRIFRIVGGRHPVVEQALRRQAADPFVANDCDLSPKDGADHGALWLLTGPNMGGKSTFLRQNALIAILAQTGSFVPAGQAHIGIVDRLFSRVGASDDLARGRSTFMVEMVETAAILNQAGENALVILDEIGRGTATFDGLSIAWAAIEYLHEHNRCRTLFATHFHELTALHEKLDRLANVTMRVKEWEGEVVFLHEVGQGAADRSYGVQVARLAGLPDAVVIRARQVLDQLEEQNRDKGAAALIDDLPLFSAAPAAKQSVPNAVRSAIEAALDDLSPDEMTPRAALEALYALKAAVTGKTALPDAATIGAALEGFARDAGGDGADTGVRAKVLAHLKQVLADGRAEAERRLFEDGKGHGCAKRLSDLQDAIIRATYDFALAHVFKVSDLSRGERIALAAVGGYGRGTLAPGSDIDLLFVLPYKQTPLGEQLAEYMLYMLWDMGLKVGHATRNIDDCVRLSKNDITISTTILEARFLIGNETLFKELMDRFDGEVVQKTAVQFIQAKLAERDARHQRMGEARFVVEPNVKDGKGGLRDLHTLFWIAKYVYRVRRRAELVKLGVFTRKDYNLFVKCEDFLWAVRCHLHFLTGKAEERLSFDVQRDLAERLGYQSHPGLEDVERFMKHYFLIAKDVGDLTRIFCAALEDQEIKNAPALSGLLQALPFTGRSRKIRGIKEFVIDRQRINVADEEVFKRDPVNLIRMFHLADRYGLEYHPQALQLVRRSLKLIDKALRTDVNANALFIKILSSKNDPALNLRRMNEAGVLGRFVPDFGRIVAMMQFNMYHHYTVDEHLIRTIGVLADIEKGTLKEDHPLAATLMPGLKGERTLLYVALFLHDIAKGRPQDHSTAGAEVARKLCPRFGFSPEDTATIAWLVQDHLLMSMTAQARDLSDRKTIEDFVARVQTVKRLKLLLVLTVCDIRGVGPGVWNGWKGQLLRTLYAEAELALTGGFSETSRKSRAASRRQALEERLAGWTEADREAVLRLHYDNYLLTVDLEDQERHAEFIRAANAEGKALATEVRTDAFQAMTEITVLAQDHPRLLSVIAAACSSADASIDGAHIFTTSDGRALDVIQIEREFVEDEDELRRGRRIGALIEDVLRGKVSLPDVQAHKRRRRALSAFHVEPNVKINNTLSNRFTVIEVEGLDRPALLSQLTGAISDLKLDIRSAHITTFGEKVIDSFYVTDLVGQKIEDTARQGRIRKALLSVLKNDQRGATKKQAGKAAVAAE</sequence>
<dbReference type="Gene3D" id="1.10.3090.10">
    <property type="entry name" value="cca-adding enzyme, domain 2"/>
    <property type="match status" value="1"/>
</dbReference>
<dbReference type="InterPro" id="IPR007695">
    <property type="entry name" value="DNA_mismatch_repair_MutS-lik_N"/>
</dbReference>
<evidence type="ECO:0000256" key="5">
    <source>
        <dbReference type="ARBA" id="ARBA00022763"/>
    </source>
</evidence>
<dbReference type="SUPFAM" id="SSF55271">
    <property type="entry name" value="DNA repair protein MutS, domain I"/>
    <property type="match status" value="1"/>
</dbReference>
<dbReference type="InterPro" id="IPR002912">
    <property type="entry name" value="ACT_dom"/>
</dbReference>
<dbReference type="Pfam" id="PF05192">
    <property type="entry name" value="MutS_III"/>
    <property type="match status" value="1"/>
</dbReference>
<dbReference type="EMBL" id="CAUJNA010002223">
    <property type="protein sequence ID" value="CAJ1391528.1"/>
    <property type="molecule type" value="Genomic_DNA"/>
</dbReference>
<reference evidence="14" key="1">
    <citation type="submission" date="2023-08" db="EMBL/GenBank/DDBJ databases">
        <authorList>
            <person name="Chen Y."/>
            <person name="Shah S."/>
            <person name="Dougan E. K."/>
            <person name="Thang M."/>
            <person name="Chan C."/>
        </authorList>
    </citation>
    <scope>NUCLEOTIDE SEQUENCE</scope>
</reference>
<dbReference type="InterPro" id="IPR010043">
    <property type="entry name" value="UTase/UR"/>
</dbReference>
<dbReference type="GO" id="GO:0006298">
    <property type="term" value="P:mismatch repair"/>
    <property type="evidence" value="ECO:0007669"/>
    <property type="project" value="InterPro"/>
</dbReference>
<dbReference type="Gene3D" id="3.30.460.10">
    <property type="entry name" value="Beta Polymerase, domain 2"/>
    <property type="match status" value="1"/>
</dbReference>
<dbReference type="Gene3D" id="3.30.420.110">
    <property type="entry name" value="MutS, connector domain"/>
    <property type="match status" value="1"/>
</dbReference>
<dbReference type="InterPro" id="IPR043519">
    <property type="entry name" value="NT_sf"/>
</dbReference>
<dbReference type="InterPro" id="IPR003607">
    <property type="entry name" value="HD/PDEase_dom"/>
</dbReference>
<dbReference type="Pfam" id="PF00488">
    <property type="entry name" value="MutS_V"/>
    <property type="match status" value="1"/>
</dbReference>
<dbReference type="Pfam" id="PF05190">
    <property type="entry name" value="MutS_IV"/>
    <property type="match status" value="1"/>
</dbReference>
<evidence type="ECO:0000256" key="2">
    <source>
        <dbReference type="ARBA" id="ARBA00022695"/>
    </source>
</evidence>
<keyword evidence="5" id="KW-0227">DNA damage</keyword>
<dbReference type="Gene3D" id="1.10.1420.10">
    <property type="match status" value="2"/>
</dbReference>
<keyword evidence="6" id="KW-0378">Hydrolase</keyword>
<dbReference type="GO" id="GO:0005524">
    <property type="term" value="F:ATP binding"/>
    <property type="evidence" value="ECO:0007669"/>
    <property type="project" value="UniProtKB-KW"/>
</dbReference>
<feature type="domain" description="ACT" evidence="12">
    <location>
        <begin position="1723"/>
        <end position="1799"/>
    </location>
</feature>
<evidence type="ECO:0000256" key="11">
    <source>
        <dbReference type="ARBA" id="ARBA00023268"/>
    </source>
</evidence>
<dbReference type="InterPro" id="IPR002934">
    <property type="entry name" value="Polymerase_NTP_transf_dom"/>
</dbReference>
<evidence type="ECO:0000256" key="6">
    <source>
        <dbReference type="ARBA" id="ARBA00022801"/>
    </source>
</evidence>
<dbReference type="InterPro" id="IPR036187">
    <property type="entry name" value="DNA_mismatch_repair_MutS_sf"/>
</dbReference>
<dbReference type="Pfam" id="PF01909">
    <property type="entry name" value="NTP_transf_2"/>
    <property type="match status" value="1"/>
</dbReference>
<evidence type="ECO:0000259" key="12">
    <source>
        <dbReference type="PROSITE" id="PS51671"/>
    </source>
</evidence>
<evidence type="ECO:0000256" key="3">
    <source>
        <dbReference type="ARBA" id="ARBA00022737"/>
    </source>
</evidence>
<dbReference type="HAMAP" id="MF_00277">
    <property type="entry name" value="PII_uridylyl_transf"/>
    <property type="match status" value="1"/>
</dbReference>
<evidence type="ECO:0000259" key="13">
    <source>
        <dbReference type="PROSITE" id="PS51831"/>
    </source>
</evidence>
<dbReference type="Proteomes" id="UP001178507">
    <property type="component" value="Unassembled WGS sequence"/>
</dbReference>
<dbReference type="InterPro" id="IPR036678">
    <property type="entry name" value="MutS_con_dom_sf"/>
</dbReference>
<dbReference type="PANTHER" id="PTHR47320:SF1">
    <property type="entry name" value="BIFUNCTIONAL URIDYLYLTRANSFERASE_URIDYLYL-REMOVING ENZYME"/>
    <property type="match status" value="1"/>
</dbReference>
<dbReference type="CDD" id="cd04899">
    <property type="entry name" value="ACT_ACR-UUR-like_2"/>
    <property type="match status" value="1"/>
</dbReference>
<dbReference type="CDD" id="cd04900">
    <property type="entry name" value="ACT_UUR-like_1"/>
    <property type="match status" value="1"/>
</dbReference>
<dbReference type="PANTHER" id="PTHR47320">
    <property type="entry name" value="BIFUNCTIONAL URIDYLYLTRANSFERASE/URIDYLYL-REMOVING ENZYME"/>
    <property type="match status" value="1"/>
</dbReference>
<dbReference type="InterPro" id="IPR007861">
    <property type="entry name" value="DNA_mismatch_repair_MutS_clamp"/>
</dbReference>
<dbReference type="InterPro" id="IPR016151">
    <property type="entry name" value="DNA_mismatch_repair_MutS_N"/>
</dbReference>
<dbReference type="SUPFAM" id="SSF81301">
    <property type="entry name" value="Nucleotidyltransferase"/>
    <property type="match status" value="1"/>
</dbReference>
<evidence type="ECO:0000313" key="15">
    <source>
        <dbReference type="Proteomes" id="UP001178507"/>
    </source>
</evidence>
<dbReference type="Pfam" id="PF05188">
    <property type="entry name" value="MutS_II"/>
    <property type="match status" value="1"/>
</dbReference>
<dbReference type="SMART" id="SM00534">
    <property type="entry name" value="MUTSac"/>
    <property type="match status" value="1"/>
</dbReference>
<dbReference type="SMART" id="SM00533">
    <property type="entry name" value="MUTSd"/>
    <property type="match status" value="1"/>
</dbReference>
<dbReference type="InterPro" id="IPR006674">
    <property type="entry name" value="HD_domain"/>
</dbReference>
<keyword evidence="7" id="KW-0067">ATP-binding</keyword>
<evidence type="ECO:0000256" key="4">
    <source>
        <dbReference type="ARBA" id="ARBA00022741"/>
    </source>
</evidence>
<keyword evidence="9" id="KW-0238">DNA-binding</keyword>
<dbReference type="SUPFAM" id="SSF53150">
    <property type="entry name" value="DNA repair protein MutS, domain II"/>
    <property type="match status" value="1"/>
</dbReference>
<keyword evidence="8" id="KW-0460">Magnesium</keyword>
<protein>
    <submittedName>
        <fullName evidence="14">Uncharacterized protein</fullName>
    </submittedName>
</protein>
<dbReference type="Gene3D" id="3.40.1170.10">
    <property type="entry name" value="DNA repair protein MutS, domain I"/>
    <property type="match status" value="1"/>
</dbReference>
<dbReference type="InterPro" id="IPR007696">
    <property type="entry name" value="DNA_mismatch_repair_MutS_core"/>
</dbReference>
<proteinExistence type="inferred from homology"/>
<dbReference type="InterPro" id="IPR000432">
    <property type="entry name" value="DNA_mismatch_repair_MutS_C"/>
</dbReference>
<evidence type="ECO:0000256" key="9">
    <source>
        <dbReference type="ARBA" id="ARBA00023125"/>
    </source>
</evidence>
<dbReference type="NCBIfam" id="NF003467">
    <property type="entry name" value="PRK05092.1"/>
    <property type="match status" value="1"/>
</dbReference>
<dbReference type="InterPro" id="IPR045865">
    <property type="entry name" value="ACT-like_dom_sf"/>
</dbReference>
<name>A0AA36IRV1_9DINO</name>
<evidence type="ECO:0000313" key="14">
    <source>
        <dbReference type="EMBL" id="CAJ1391528.1"/>
    </source>
</evidence>
<accession>A0AA36IRV1</accession>
<dbReference type="CDD" id="cd03284">
    <property type="entry name" value="ABC_MutS1"/>
    <property type="match status" value="1"/>
</dbReference>
<keyword evidence="1" id="KW-0808">Transferase</keyword>
<dbReference type="Pfam" id="PF01624">
    <property type="entry name" value="MutS_I"/>
    <property type="match status" value="1"/>
</dbReference>
<dbReference type="Gene3D" id="3.40.50.300">
    <property type="entry name" value="P-loop containing nucleotide triphosphate hydrolases"/>
    <property type="match status" value="1"/>
</dbReference>
<feature type="domain" description="ACT" evidence="12">
    <location>
        <begin position="1613"/>
        <end position="1694"/>
    </location>
</feature>
<keyword evidence="4" id="KW-0547">Nucleotide-binding</keyword>
<dbReference type="SUPFAM" id="SSF81891">
    <property type="entry name" value="Poly A polymerase C-terminal region-like"/>
    <property type="match status" value="1"/>
</dbReference>
<keyword evidence="2" id="KW-0548">Nucleotidyltransferase</keyword>
<keyword evidence="3" id="KW-0677">Repeat</keyword>
<dbReference type="NCBIfam" id="TIGR01693">
    <property type="entry name" value="UTase_glnD"/>
    <property type="match status" value="1"/>
</dbReference>
<dbReference type="SMART" id="SM00471">
    <property type="entry name" value="HDc"/>
    <property type="match status" value="1"/>
</dbReference>
<dbReference type="InterPro" id="IPR013546">
    <property type="entry name" value="PII_UdlTrfase/GS_AdlTrfase"/>
</dbReference>
<dbReference type="GO" id="GO:0030983">
    <property type="term" value="F:mismatched DNA binding"/>
    <property type="evidence" value="ECO:0007669"/>
    <property type="project" value="InterPro"/>
</dbReference>
<dbReference type="Pfam" id="PF01966">
    <property type="entry name" value="HD"/>
    <property type="match status" value="1"/>
</dbReference>
<dbReference type="PROSITE" id="PS51671">
    <property type="entry name" value="ACT"/>
    <property type="match status" value="2"/>
</dbReference>
<gene>
    <name evidence="14" type="ORF">EVOR1521_LOCUS16792</name>
</gene>
<dbReference type="InterPro" id="IPR007860">
    <property type="entry name" value="DNA_mmatch_repair_MutS_con_dom"/>
</dbReference>
<organism evidence="14 15">
    <name type="scientific">Effrenium voratum</name>
    <dbReference type="NCBI Taxonomy" id="2562239"/>
    <lineage>
        <taxon>Eukaryota</taxon>
        <taxon>Sar</taxon>
        <taxon>Alveolata</taxon>
        <taxon>Dinophyceae</taxon>
        <taxon>Suessiales</taxon>
        <taxon>Symbiodiniaceae</taxon>
        <taxon>Effrenium</taxon>
    </lineage>
</organism>
<dbReference type="PROSITE" id="PS00486">
    <property type="entry name" value="DNA_MISMATCH_REPAIR_2"/>
    <property type="match status" value="1"/>
</dbReference>
<dbReference type="Gene3D" id="6.10.140.430">
    <property type="match status" value="1"/>
</dbReference>
<dbReference type="GO" id="GO:0008773">
    <property type="term" value="F:[protein-PII] uridylyltransferase activity"/>
    <property type="evidence" value="ECO:0007669"/>
    <property type="project" value="InterPro"/>
</dbReference>
<evidence type="ECO:0000256" key="10">
    <source>
        <dbReference type="ARBA" id="ARBA00023204"/>
    </source>
</evidence>
<keyword evidence="10" id="KW-0234">DNA repair</keyword>
<keyword evidence="15" id="KW-1185">Reference proteome</keyword>
<dbReference type="FunFam" id="3.40.1170.10:FF:000001">
    <property type="entry name" value="DNA mismatch repair protein MutS"/>
    <property type="match status" value="1"/>
</dbReference>
<dbReference type="NCBIfam" id="TIGR01070">
    <property type="entry name" value="mutS1"/>
    <property type="match status" value="1"/>
</dbReference>
<keyword evidence="11" id="KW-0511">Multifunctional enzyme</keyword>
<comment type="caution">
    <text evidence="14">The sequence shown here is derived from an EMBL/GenBank/DDBJ whole genome shotgun (WGS) entry which is preliminary data.</text>
</comment>
<dbReference type="SUPFAM" id="SSF81593">
    <property type="entry name" value="Nucleotidyltransferase substrate binding subunit/domain"/>
    <property type="match status" value="1"/>
</dbReference>
<evidence type="ECO:0000256" key="7">
    <source>
        <dbReference type="ARBA" id="ARBA00022840"/>
    </source>
</evidence>
<evidence type="ECO:0000256" key="1">
    <source>
        <dbReference type="ARBA" id="ARBA00022679"/>
    </source>
</evidence>
<dbReference type="NCBIfam" id="NF003810">
    <property type="entry name" value="PRK05399.1"/>
    <property type="match status" value="1"/>
</dbReference>
<feature type="domain" description="HD" evidence="13">
    <location>
        <begin position="1372"/>
        <end position="1495"/>
    </location>
</feature>
<dbReference type="HAMAP" id="MF_00096">
    <property type="entry name" value="MutS"/>
    <property type="match status" value="1"/>
</dbReference>